<dbReference type="PANTHER" id="PTHR13691:SF5">
    <property type="entry name" value="LARGE RIBOSOMAL SUBUNIT PROTEIN UL2M"/>
    <property type="match status" value="1"/>
</dbReference>
<gene>
    <name evidence="7" type="primary">rplB</name>
    <name evidence="11" type="ORF">SAMN04488004_111171</name>
</gene>
<dbReference type="FunFam" id="2.40.50.140:FF:000003">
    <property type="entry name" value="50S ribosomal protein L2"/>
    <property type="match status" value="1"/>
</dbReference>
<sequence length="280" mass="30504">MALKSYKPTTPGQRGLVLIDRSELWKGRPVKALTQGLTKSGGRNNTGRITMRRIGGGAKRLYRIVDFKRNKLDMSAVIVRIEYDPNRTAFIALIQYEDGTQNYILAPQRVSIGDKVIASAKADIKPGNAMPFSGMPIGTIVHNIELKQGKGGQIARAAGTYAQFVGRDGGYAQIRLSSGELRLVRQECMATIGAVSNPDNSNQNLGKAGRMRHYGVRPSVRGVAMNPIDHPHGGGEGRTSGGRHPVTPWGKGTKGNKTRDKNKASSRLIVRSRHQKKKGR</sequence>
<evidence type="ECO:0000256" key="8">
    <source>
        <dbReference type="SAM" id="MobiDB-lite"/>
    </source>
</evidence>
<dbReference type="PROSITE" id="PS00467">
    <property type="entry name" value="RIBOSOMAL_L2"/>
    <property type="match status" value="1"/>
</dbReference>
<dbReference type="SUPFAM" id="SSF50104">
    <property type="entry name" value="Translation proteins SH3-like domain"/>
    <property type="match status" value="1"/>
</dbReference>
<dbReference type="InterPro" id="IPR022666">
    <property type="entry name" value="Ribosomal_uL2_RNA-bd_dom"/>
</dbReference>
<keyword evidence="4 7" id="KW-0689">Ribosomal protein</keyword>
<dbReference type="FunFam" id="2.30.30.30:FF:000001">
    <property type="entry name" value="50S ribosomal protein L2"/>
    <property type="match status" value="1"/>
</dbReference>
<dbReference type="NCBIfam" id="TIGR01171">
    <property type="entry name" value="rplB_bact"/>
    <property type="match status" value="1"/>
</dbReference>
<name>A0A1I4G9X3_9RHOB</name>
<dbReference type="OrthoDB" id="9778722at2"/>
<dbReference type="RefSeq" id="WP_090189713.1">
    <property type="nucleotide sequence ID" value="NZ_CAXIDI010000007.1"/>
</dbReference>
<keyword evidence="5 7" id="KW-0687">Ribonucleoprotein</keyword>
<dbReference type="AlphaFoldDB" id="A0A1I4G9X3"/>
<dbReference type="Pfam" id="PF03947">
    <property type="entry name" value="Ribosomal_L2_C"/>
    <property type="match status" value="1"/>
</dbReference>
<evidence type="ECO:0000259" key="9">
    <source>
        <dbReference type="SMART" id="SM01382"/>
    </source>
</evidence>
<dbReference type="GO" id="GO:0015934">
    <property type="term" value="C:large ribosomal subunit"/>
    <property type="evidence" value="ECO:0007669"/>
    <property type="project" value="InterPro"/>
</dbReference>
<protein>
    <recommendedName>
        <fullName evidence="6 7">Large ribosomal subunit protein uL2</fullName>
    </recommendedName>
</protein>
<dbReference type="EMBL" id="FOTF01000011">
    <property type="protein sequence ID" value="SFL26310.1"/>
    <property type="molecule type" value="Genomic_DNA"/>
</dbReference>
<dbReference type="GO" id="GO:0003735">
    <property type="term" value="F:structural constituent of ribosome"/>
    <property type="evidence" value="ECO:0007669"/>
    <property type="project" value="InterPro"/>
</dbReference>
<dbReference type="PIRSF" id="PIRSF002158">
    <property type="entry name" value="Ribosomal_L2"/>
    <property type="match status" value="1"/>
</dbReference>
<keyword evidence="12" id="KW-1185">Reference proteome</keyword>
<evidence type="ECO:0000259" key="10">
    <source>
        <dbReference type="SMART" id="SM01383"/>
    </source>
</evidence>
<comment type="function">
    <text evidence="7">One of the primary rRNA binding proteins. Required for association of the 30S and 50S subunits to form the 70S ribosome, for tRNA binding and peptide bond formation. It has been suggested to have peptidyltransferase activity; this is somewhat controversial. Makes several contacts with the 16S rRNA in the 70S ribosome.</text>
</comment>
<feature type="region of interest" description="Disordered" evidence="8">
    <location>
        <begin position="224"/>
        <end position="280"/>
    </location>
</feature>
<dbReference type="Gene3D" id="2.40.50.140">
    <property type="entry name" value="Nucleic acid-binding proteins"/>
    <property type="match status" value="1"/>
</dbReference>
<comment type="subunit">
    <text evidence="7">Part of the 50S ribosomal subunit. Forms a bridge to the 30S subunit in the 70S ribosome.</text>
</comment>
<dbReference type="FunFam" id="4.10.950.10:FF:000001">
    <property type="entry name" value="50S ribosomal protein L2"/>
    <property type="match status" value="1"/>
</dbReference>
<evidence type="ECO:0000256" key="1">
    <source>
        <dbReference type="ARBA" id="ARBA00005636"/>
    </source>
</evidence>
<evidence type="ECO:0000256" key="3">
    <source>
        <dbReference type="ARBA" id="ARBA00022884"/>
    </source>
</evidence>
<organism evidence="11 12">
    <name type="scientific">Loktanella salsilacus</name>
    <dbReference type="NCBI Taxonomy" id="195913"/>
    <lineage>
        <taxon>Bacteria</taxon>
        <taxon>Pseudomonadati</taxon>
        <taxon>Pseudomonadota</taxon>
        <taxon>Alphaproteobacteria</taxon>
        <taxon>Rhodobacterales</taxon>
        <taxon>Roseobacteraceae</taxon>
        <taxon>Loktanella</taxon>
    </lineage>
</organism>
<dbReference type="InterPro" id="IPR022669">
    <property type="entry name" value="Ribosomal_uL2_C"/>
</dbReference>
<dbReference type="InterPro" id="IPR008991">
    <property type="entry name" value="Translation_prot_SH3-like_sf"/>
</dbReference>
<keyword evidence="2 7" id="KW-0699">rRNA-binding</keyword>
<dbReference type="SMART" id="SM01383">
    <property type="entry name" value="Ribosomal_L2"/>
    <property type="match status" value="1"/>
</dbReference>
<dbReference type="Gene3D" id="4.10.950.10">
    <property type="entry name" value="Ribosomal protein L2, domain 3"/>
    <property type="match status" value="1"/>
</dbReference>
<dbReference type="Gene3D" id="2.30.30.30">
    <property type="match status" value="1"/>
</dbReference>
<evidence type="ECO:0000256" key="6">
    <source>
        <dbReference type="ARBA" id="ARBA00035242"/>
    </source>
</evidence>
<dbReference type="InterPro" id="IPR014726">
    <property type="entry name" value="Ribosomal_uL2_dom3"/>
</dbReference>
<evidence type="ECO:0000256" key="7">
    <source>
        <dbReference type="HAMAP-Rule" id="MF_01320"/>
    </source>
</evidence>
<dbReference type="PANTHER" id="PTHR13691">
    <property type="entry name" value="RIBOSOMAL PROTEIN L2"/>
    <property type="match status" value="1"/>
</dbReference>
<dbReference type="InterPro" id="IPR014722">
    <property type="entry name" value="Rib_uL2_dom2"/>
</dbReference>
<evidence type="ECO:0000313" key="11">
    <source>
        <dbReference type="EMBL" id="SFL26310.1"/>
    </source>
</evidence>
<reference evidence="11 12" key="1">
    <citation type="submission" date="2016-10" db="EMBL/GenBank/DDBJ databases">
        <authorList>
            <person name="de Groot N.N."/>
        </authorList>
    </citation>
    <scope>NUCLEOTIDE SEQUENCE [LARGE SCALE GENOMIC DNA]</scope>
    <source>
        <strain evidence="11 12">DSM 16199</strain>
    </source>
</reference>
<feature type="domain" description="Large ribosomal subunit protein uL2 C-terminal" evidence="9">
    <location>
        <begin position="124"/>
        <end position="252"/>
    </location>
</feature>
<evidence type="ECO:0000256" key="5">
    <source>
        <dbReference type="ARBA" id="ARBA00023274"/>
    </source>
</evidence>
<dbReference type="SUPFAM" id="SSF50249">
    <property type="entry name" value="Nucleic acid-binding proteins"/>
    <property type="match status" value="1"/>
</dbReference>
<accession>A0A1I4G9X3</accession>
<dbReference type="GO" id="GO:0002181">
    <property type="term" value="P:cytoplasmic translation"/>
    <property type="evidence" value="ECO:0007669"/>
    <property type="project" value="TreeGrafter"/>
</dbReference>
<dbReference type="InterPro" id="IPR012340">
    <property type="entry name" value="NA-bd_OB-fold"/>
</dbReference>
<dbReference type="InterPro" id="IPR005880">
    <property type="entry name" value="Ribosomal_uL2_bac/org-type"/>
</dbReference>
<dbReference type="Proteomes" id="UP000199550">
    <property type="component" value="Unassembled WGS sequence"/>
</dbReference>
<proteinExistence type="inferred from homology"/>
<evidence type="ECO:0000313" key="12">
    <source>
        <dbReference type="Proteomes" id="UP000199550"/>
    </source>
</evidence>
<keyword evidence="3 7" id="KW-0694">RNA-binding</keyword>
<dbReference type="GO" id="GO:0019843">
    <property type="term" value="F:rRNA binding"/>
    <property type="evidence" value="ECO:0007669"/>
    <property type="project" value="UniProtKB-UniRule"/>
</dbReference>
<dbReference type="SMART" id="SM01382">
    <property type="entry name" value="Ribosomal_L2_C"/>
    <property type="match status" value="1"/>
</dbReference>
<dbReference type="STRING" id="195913.SAMN04488004_111171"/>
<dbReference type="InterPro" id="IPR002171">
    <property type="entry name" value="Ribosomal_uL2"/>
</dbReference>
<dbReference type="InterPro" id="IPR022671">
    <property type="entry name" value="Ribosomal_uL2_CS"/>
</dbReference>
<dbReference type="GO" id="GO:0016740">
    <property type="term" value="F:transferase activity"/>
    <property type="evidence" value="ECO:0007669"/>
    <property type="project" value="InterPro"/>
</dbReference>
<feature type="domain" description="Large ribosomal subunit protein uL2 RNA-binding" evidence="10">
    <location>
        <begin position="42"/>
        <end position="118"/>
    </location>
</feature>
<feature type="compositionally biased region" description="Basic residues" evidence="8">
    <location>
        <begin position="270"/>
        <end position="280"/>
    </location>
</feature>
<dbReference type="HAMAP" id="MF_01320_B">
    <property type="entry name" value="Ribosomal_uL2_B"/>
    <property type="match status" value="1"/>
</dbReference>
<dbReference type="Pfam" id="PF00181">
    <property type="entry name" value="Ribosomal_L2_N"/>
    <property type="match status" value="1"/>
</dbReference>
<dbReference type="GeneID" id="97889758"/>
<evidence type="ECO:0000256" key="4">
    <source>
        <dbReference type="ARBA" id="ARBA00022980"/>
    </source>
</evidence>
<comment type="similarity">
    <text evidence="1 7">Belongs to the universal ribosomal protein uL2 family.</text>
</comment>
<evidence type="ECO:0000256" key="2">
    <source>
        <dbReference type="ARBA" id="ARBA00022730"/>
    </source>
</evidence>